<organism evidence="12 13">
    <name type="scientific">Arcanobacterium wilhelmae</name>
    <dbReference type="NCBI Taxonomy" id="1803177"/>
    <lineage>
        <taxon>Bacteria</taxon>
        <taxon>Bacillati</taxon>
        <taxon>Actinomycetota</taxon>
        <taxon>Actinomycetes</taxon>
        <taxon>Actinomycetales</taxon>
        <taxon>Actinomycetaceae</taxon>
        <taxon>Arcanobacterium</taxon>
    </lineage>
</organism>
<feature type="domain" description="Thymidylate kinase-like" evidence="11">
    <location>
        <begin position="7"/>
        <end position="190"/>
    </location>
</feature>
<evidence type="ECO:0000259" key="11">
    <source>
        <dbReference type="Pfam" id="PF02223"/>
    </source>
</evidence>
<evidence type="ECO:0000256" key="1">
    <source>
        <dbReference type="ARBA" id="ARBA00009776"/>
    </source>
</evidence>
<keyword evidence="8 10" id="KW-0067">ATP-binding</keyword>
<evidence type="ECO:0000313" key="13">
    <source>
        <dbReference type="Proteomes" id="UP001235966"/>
    </source>
</evidence>
<comment type="similarity">
    <text evidence="1 10">Belongs to the thymidylate kinase family.</text>
</comment>
<name>A0ABT9NBK6_9ACTO</name>
<dbReference type="Proteomes" id="UP001235966">
    <property type="component" value="Unassembled WGS sequence"/>
</dbReference>
<proteinExistence type="inferred from homology"/>
<dbReference type="InterPro" id="IPR018094">
    <property type="entry name" value="Thymidylate_kinase"/>
</dbReference>
<dbReference type="PANTHER" id="PTHR10344">
    <property type="entry name" value="THYMIDYLATE KINASE"/>
    <property type="match status" value="1"/>
</dbReference>
<reference evidence="12 13" key="1">
    <citation type="submission" date="2023-07" db="EMBL/GenBank/DDBJ databases">
        <title>Sequencing the genomes of 1000 actinobacteria strains.</title>
        <authorList>
            <person name="Klenk H.-P."/>
        </authorList>
    </citation>
    <scope>NUCLEOTIDE SEQUENCE [LARGE SCALE GENOMIC DNA]</scope>
    <source>
        <strain evidence="12 13">DSM 102162</strain>
    </source>
</reference>
<dbReference type="RefSeq" id="WP_307014545.1">
    <property type="nucleotide sequence ID" value="NZ_CP121247.1"/>
</dbReference>
<evidence type="ECO:0000256" key="3">
    <source>
        <dbReference type="ARBA" id="ARBA00017144"/>
    </source>
</evidence>
<gene>
    <name evidence="10" type="primary">tmk</name>
    <name evidence="12" type="ORF">J2S49_001173</name>
</gene>
<evidence type="ECO:0000256" key="9">
    <source>
        <dbReference type="ARBA" id="ARBA00048743"/>
    </source>
</evidence>
<sequence>MGLFITFEGGDGSGKTTQIAAIKVALESRGLEVLTSREPGGTELGAKIRQLLLFGGEVAPRAEALLYAADRAQNIATRVRPALERGAIVLEDRYIDSSVAYQGGARSLGAEEIRELSMWATDRLTPDLTLLFDVPTDVGAQRVGGEKDRLEAEGLAFHESVRRAYLEMAAGEPERFRVIDAAAPIEQVTAAALAAIEPLLERAR</sequence>
<evidence type="ECO:0000256" key="2">
    <source>
        <dbReference type="ARBA" id="ARBA00012980"/>
    </source>
</evidence>
<dbReference type="SUPFAM" id="SSF52540">
    <property type="entry name" value="P-loop containing nucleoside triphosphate hydrolases"/>
    <property type="match status" value="1"/>
</dbReference>
<dbReference type="EMBL" id="JAUSQW010000001">
    <property type="protein sequence ID" value="MDP9801097.1"/>
    <property type="molecule type" value="Genomic_DNA"/>
</dbReference>
<dbReference type="InterPro" id="IPR027417">
    <property type="entry name" value="P-loop_NTPase"/>
</dbReference>
<evidence type="ECO:0000256" key="5">
    <source>
        <dbReference type="ARBA" id="ARBA00022727"/>
    </source>
</evidence>
<dbReference type="Pfam" id="PF02223">
    <property type="entry name" value="Thymidylate_kin"/>
    <property type="match status" value="1"/>
</dbReference>
<comment type="function">
    <text evidence="10">Phosphorylation of dTMP to form dTDP in both de novo and salvage pathways of dTTP synthesis.</text>
</comment>
<keyword evidence="5 10" id="KW-0545">Nucleotide biosynthesis</keyword>
<evidence type="ECO:0000256" key="7">
    <source>
        <dbReference type="ARBA" id="ARBA00022777"/>
    </source>
</evidence>
<evidence type="ECO:0000256" key="10">
    <source>
        <dbReference type="HAMAP-Rule" id="MF_00165"/>
    </source>
</evidence>
<evidence type="ECO:0000256" key="4">
    <source>
        <dbReference type="ARBA" id="ARBA00022679"/>
    </source>
</evidence>
<keyword evidence="6 10" id="KW-0547">Nucleotide-binding</keyword>
<protein>
    <recommendedName>
        <fullName evidence="3 10">Thymidylate kinase</fullName>
        <ecNumber evidence="2 10">2.7.4.9</ecNumber>
    </recommendedName>
    <alternativeName>
        <fullName evidence="10">dTMP kinase</fullName>
    </alternativeName>
</protein>
<evidence type="ECO:0000256" key="6">
    <source>
        <dbReference type="ARBA" id="ARBA00022741"/>
    </source>
</evidence>
<evidence type="ECO:0000256" key="8">
    <source>
        <dbReference type="ARBA" id="ARBA00022840"/>
    </source>
</evidence>
<keyword evidence="13" id="KW-1185">Reference proteome</keyword>
<comment type="caution">
    <text evidence="12">The sequence shown here is derived from an EMBL/GenBank/DDBJ whole genome shotgun (WGS) entry which is preliminary data.</text>
</comment>
<dbReference type="HAMAP" id="MF_00165">
    <property type="entry name" value="Thymidylate_kinase"/>
    <property type="match status" value="1"/>
</dbReference>
<dbReference type="Gene3D" id="3.40.50.300">
    <property type="entry name" value="P-loop containing nucleotide triphosphate hydrolases"/>
    <property type="match status" value="1"/>
</dbReference>
<dbReference type="NCBIfam" id="TIGR00041">
    <property type="entry name" value="DTMP_kinase"/>
    <property type="match status" value="1"/>
</dbReference>
<evidence type="ECO:0000313" key="12">
    <source>
        <dbReference type="EMBL" id="MDP9801097.1"/>
    </source>
</evidence>
<accession>A0ABT9NBK6</accession>
<dbReference type="CDD" id="cd01672">
    <property type="entry name" value="TMPK"/>
    <property type="match status" value="1"/>
</dbReference>
<dbReference type="GO" id="GO:0004798">
    <property type="term" value="F:dTMP kinase activity"/>
    <property type="evidence" value="ECO:0007669"/>
    <property type="project" value="UniProtKB-EC"/>
</dbReference>
<dbReference type="EC" id="2.7.4.9" evidence="2 10"/>
<comment type="catalytic activity">
    <reaction evidence="9 10">
        <text>dTMP + ATP = dTDP + ADP</text>
        <dbReference type="Rhea" id="RHEA:13517"/>
        <dbReference type="ChEBI" id="CHEBI:30616"/>
        <dbReference type="ChEBI" id="CHEBI:58369"/>
        <dbReference type="ChEBI" id="CHEBI:63528"/>
        <dbReference type="ChEBI" id="CHEBI:456216"/>
        <dbReference type="EC" id="2.7.4.9"/>
    </reaction>
</comment>
<keyword evidence="7 10" id="KW-0418">Kinase</keyword>
<keyword evidence="4 10" id="KW-0808">Transferase</keyword>
<dbReference type="PANTHER" id="PTHR10344:SF4">
    <property type="entry name" value="UMP-CMP KINASE 2, MITOCHONDRIAL"/>
    <property type="match status" value="1"/>
</dbReference>
<feature type="binding site" evidence="10">
    <location>
        <begin position="9"/>
        <end position="16"/>
    </location>
    <ligand>
        <name>ATP</name>
        <dbReference type="ChEBI" id="CHEBI:30616"/>
    </ligand>
</feature>
<dbReference type="InterPro" id="IPR039430">
    <property type="entry name" value="Thymidylate_kin-like_dom"/>
</dbReference>